<dbReference type="Gene3D" id="3.20.190.10">
    <property type="entry name" value="MutM-like, N-terminal"/>
    <property type="match status" value="1"/>
</dbReference>
<feature type="domain" description="FPG-type" evidence="21">
    <location>
        <begin position="296"/>
        <end position="330"/>
    </location>
</feature>
<dbReference type="Pfam" id="PF01149">
    <property type="entry name" value="Fapy_DNA_glyco"/>
    <property type="match status" value="1"/>
</dbReference>
<dbReference type="Proteomes" id="UP000886752">
    <property type="component" value="Unassembled WGS sequence"/>
</dbReference>
<keyword evidence="13" id="KW-0238">DNA-binding</keyword>
<feature type="domain" description="Formamidopyrimidine-DNA glycosylase catalytic" evidence="22">
    <location>
        <begin position="2"/>
        <end position="174"/>
    </location>
</feature>
<dbReference type="InterPro" id="IPR020629">
    <property type="entry name" value="FPG_Glyclase"/>
</dbReference>
<dbReference type="InterPro" id="IPR010663">
    <property type="entry name" value="Znf_FPG/IleRS"/>
</dbReference>
<dbReference type="InterPro" id="IPR015886">
    <property type="entry name" value="H2TH_FPG"/>
</dbReference>
<evidence type="ECO:0000256" key="20">
    <source>
        <dbReference type="PROSITE-ProRule" id="PRU00391"/>
    </source>
</evidence>
<dbReference type="InterPro" id="IPR012319">
    <property type="entry name" value="FPG_cat"/>
</dbReference>
<dbReference type="GO" id="GO:0008270">
    <property type="term" value="F:zinc ion binding"/>
    <property type="evidence" value="ECO:0007669"/>
    <property type="project" value="UniProtKB-KW"/>
</dbReference>
<dbReference type="InterPro" id="IPR010979">
    <property type="entry name" value="Ribosomal_uS13-like_H2TH"/>
</dbReference>
<evidence type="ECO:0000256" key="9">
    <source>
        <dbReference type="ARBA" id="ARBA00022763"/>
    </source>
</evidence>
<dbReference type="Gene3D" id="1.10.8.50">
    <property type="match status" value="1"/>
</dbReference>
<evidence type="ECO:0000256" key="12">
    <source>
        <dbReference type="ARBA" id="ARBA00022833"/>
    </source>
</evidence>
<keyword evidence="10 20" id="KW-0863">Zinc-finger</keyword>
<keyword evidence="9" id="KW-0227">DNA damage</keyword>
<evidence type="ECO:0000256" key="13">
    <source>
        <dbReference type="ARBA" id="ARBA00023125"/>
    </source>
</evidence>
<comment type="subunit">
    <text evidence="4">Monomer.</text>
</comment>
<evidence type="ECO:0000313" key="24">
    <source>
        <dbReference type="Proteomes" id="UP000886752"/>
    </source>
</evidence>
<dbReference type="SMART" id="SM01232">
    <property type="entry name" value="H2TH"/>
    <property type="match status" value="1"/>
</dbReference>
<evidence type="ECO:0000256" key="18">
    <source>
        <dbReference type="ARBA" id="ARBA00030638"/>
    </source>
</evidence>
<dbReference type="PANTHER" id="PTHR22993:SF9">
    <property type="entry name" value="FORMAMIDOPYRIMIDINE-DNA GLYCOSYLASE"/>
    <property type="match status" value="1"/>
</dbReference>
<keyword evidence="14" id="KW-0234">DNA repair</keyword>
<dbReference type="SUPFAM" id="SSF46946">
    <property type="entry name" value="S13-like H2TH domain"/>
    <property type="match status" value="1"/>
</dbReference>
<keyword evidence="11 23" id="KW-0378">Hydrolase</keyword>
<dbReference type="EC" id="4.2.99.18" evidence="6"/>
<dbReference type="PROSITE" id="PS51066">
    <property type="entry name" value="ZF_FPG_2"/>
    <property type="match status" value="1"/>
</dbReference>
<keyword evidence="16" id="KW-0511">Multifunctional enzyme</keyword>
<dbReference type="GO" id="GO:0034039">
    <property type="term" value="F:8-oxo-7,8-dihydroguanine DNA N-glycosylase activity"/>
    <property type="evidence" value="ECO:0007669"/>
    <property type="project" value="TreeGrafter"/>
</dbReference>
<dbReference type="InterPro" id="IPR015887">
    <property type="entry name" value="DNA_glyclase_Znf_dom_DNA_BS"/>
</dbReference>
<dbReference type="EC" id="3.2.2.23" evidence="5"/>
<dbReference type="SMART" id="SM00898">
    <property type="entry name" value="Fapy_DNA_glyco"/>
    <property type="match status" value="1"/>
</dbReference>
<evidence type="ECO:0000256" key="16">
    <source>
        <dbReference type="ARBA" id="ARBA00023268"/>
    </source>
</evidence>
<evidence type="ECO:0000256" key="2">
    <source>
        <dbReference type="ARBA" id="ARBA00001947"/>
    </source>
</evidence>
<evidence type="ECO:0000256" key="17">
    <source>
        <dbReference type="ARBA" id="ARBA00023295"/>
    </source>
</evidence>
<dbReference type="Pfam" id="PF06827">
    <property type="entry name" value="zf-FPG_IleRS"/>
    <property type="match status" value="1"/>
</dbReference>
<evidence type="ECO:0000256" key="15">
    <source>
        <dbReference type="ARBA" id="ARBA00023239"/>
    </source>
</evidence>
<evidence type="ECO:0000256" key="4">
    <source>
        <dbReference type="ARBA" id="ARBA00011245"/>
    </source>
</evidence>
<protein>
    <recommendedName>
        <fullName evidence="7">Formamidopyrimidine-DNA glycosylase</fullName>
        <ecNumber evidence="5">3.2.2.23</ecNumber>
        <ecNumber evidence="6">4.2.99.18</ecNumber>
    </recommendedName>
    <alternativeName>
        <fullName evidence="18">DNA-(apurinic or apyrimidinic site) lyase MutM</fullName>
    </alternativeName>
</protein>
<dbReference type="SUPFAM" id="SSF81624">
    <property type="entry name" value="N-terminal domain of MutM-like DNA repair proteins"/>
    <property type="match status" value="1"/>
</dbReference>
<dbReference type="InterPro" id="IPR000214">
    <property type="entry name" value="Znf_DNA_glyclase/AP_lyase"/>
</dbReference>
<evidence type="ECO:0000256" key="6">
    <source>
        <dbReference type="ARBA" id="ARBA00012720"/>
    </source>
</evidence>
<keyword evidence="8" id="KW-0479">Metal-binding</keyword>
<evidence type="ECO:0000256" key="3">
    <source>
        <dbReference type="ARBA" id="ARBA00009409"/>
    </source>
</evidence>
<dbReference type="GO" id="GO:0006284">
    <property type="term" value="P:base-excision repair"/>
    <property type="evidence" value="ECO:0007669"/>
    <property type="project" value="InterPro"/>
</dbReference>
<sequence>MPELPEVETVVRTLRPHVAGRKIVCLKEVQKPCFVEKSLPCTRARGLFVHKVVRRGKFIVCRLGAAVCPCASLTLDAEHAGNQAAALFEGAAEDDLYWVTHLRMTGSFMAYEVATSAHESSSADASCDTQPGRYTRARARLAGPGADPGLVGAGQDGTGQEGCVLLFNDVRTFGRMFLGTRAMLEAWPAWTRLGPEPLTMGAEAFAQAIRGKRSIKTVIMDQHVLAGIGNIYADESLFAARLDPHTPADSLSLSQKLELHAQMVRLLRKSIAECGSSIRNYQDADGNVGAFQNSFAVYGRAGSPCPVCGTILQKCVLNGRGTTFCPVCQKRP</sequence>
<keyword evidence="17 23" id="KW-0326">Glycosidase</keyword>
<keyword evidence="12" id="KW-0862">Zinc</keyword>
<evidence type="ECO:0000256" key="7">
    <source>
        <dbReference type="ARBA" id="ARBA00016240"/>
    </source>
</evidence>
<dbReference type="InterPro" id="IPR035937">
    <property type="entry name" value="FPG_N"/>
</dbReference>
<dbReference type="NCBIfam" id="NF002211">
    <property type="entry name" value="PRK01103.1"/>
    <property type="match status" value="1"/>
</dbReference>
<dbReference type="GO" id="GO:0003684">
    <property type="term" value="F:damaged DNA binding"/>
    <property type="evidence" value="ECO:0007669"/>
    <property type="project" value="InterPro"/>
</dbReference>
<evidence type="ECO:0000256" key="11">
    <source>
        <dbReference type="ARBA" id="ARBA00022801"/>
    </source>
</evidence>
<dbReference type="GO" id="GO:0140078">
    <property type="term" value="F:class I DNA-(apurinic or apyrimidinic site) endonuclease activity"/>
    <property type="evidence" value="ECO:0007669"/>
    <property type="project" value="UniProtKB-EC"/>
</dbReference>
<comment type="similarity">
    <text evidence="3">Belongs to the FPG family.</text>
</comment>
<dbReference type="CDD" id="cd08966">
    <property type="entry name" value="EcFpg-like_N"/>
    <property type="match status" value="1"/>
</dbReference>
<dbReference type="PROSITE" id="PS01242">
    <property type="entry name" value="ZF_FPG_1"/>
    <property type="match status" value="1"/>
</dbReference>
<dbReference type="FunFam" id="1.10.8.50:FF:000003">
    <property type="entry name" value="Formamidopyrimidine-DNA glycosylase"/>
    <property type="match status" value="1"/>
</dbReference>
<proteinExistence type="inferred from homology"/>
<comment type="cofactor">
    <cofactor evidence="2">
        <name>Zn(2+)</name>
        <dbReference type="ChEBI" id="CHEBI:29105"/>
    </cofactor>
</comment>
<dbReference type="Pfam" id="PF06831">
    <property type="entry name" value="H2TH"/>
    <property type="match status" value="1"/>
</dbReference>
<evidence type="ECO:0000313" key="23">
    <source>
        <dbReference type="EMBL" id="HIW00744.1"/>
    </source>
</evidence>
<name>A0A9D1PW92_9BACT</name>
<dbReference type="PANTHER" id="PTHR22993">
    <property type="entry name" value="FORMAMIDOPYRIMIDINE-DNA GLYCOSYLASE"/>
    <property type="match status" value="1"/>
</dbReference>
<evidence type="ECO:0000259" key="21">
    <source>
        <dbReference type="PROSITE" id="PS51066"/>
    </source>
</evidence>
<reference evidence="23" key="2">
    <citation type="submission" date="2021-04" db="EMBL/GenBank/DDBJ databases">
        <authorList>
            <person name="Gilroy R."/>
        </authorList>
    </citation>
    <scope>NUCLEOTIDE SEQUENCE</scope>
    <source>
        <strain evidence="23">ChiHecec2B26-446</strain>
    </source>
</reference>
<comment type="caution">
    <text evidence="23">The sequence shown here is derived from an EMBL/GenBank/DDBJ whole genome shotgun (WGS) entry which is preliminary data.</text>
</comment>
<evidence type="ECO:0000256" key="1">
    <source>
        <dbReference type="ARBA" id="ARBA00001668"/>
    </source>
</evidence>
<evidence type="ECO:0000259" key="22">
    <source>
        <dbReference type="PROSITE" id="PS51068"/>
    </source>
</evidence>
<evidence type="ECO:0000256" key="19">
    <source>
        <dbReference type="ARBA" id="ARBA00044632"/>
    </source>
</evidence>
<dbReference type="EMBL" id="DXHV01000060">
    <property type="protein sequence ID" value="HIW00744.1"/>
    <property type="molecule type" value="Genomic_DNA"/>
</dbReference>
<comment type="catalytic activity">
    <reaction evidence="19">
        <text>2'-deoxyribonucleotide-(2'-deoxyribose 5'-phosphate)-2'-deoxyribonucleotide-DNA = a 3'-end 2'-deoxyribonucleotide-(2,3-dehydro-2,3-deoxyribose 5'-phosphate)-DNA + a 5'-end 5'-phospho-2'-deoxyribonucleoside-DNA + H(+)</text>
        <dbReference type="Rhea" id="RHEA:66592"/>
        <dbReference type="Rhea" id="RHEA-COMP:13180"/>
        <dbReference type="Rhea" id="RHEA-COMP:16897"/>
        <dbReference type="Rhea" id="RHEA-COMP:17067"/>
        <dbReference type="ChEBI" id="CHEBI:15378"/>
        <dbReference type="ChEBI" id="CHEBI:136412"/>
        <dbReference type="ChEBI" id="CHEBI:157695"/>
        <dbReference type="ChEBI" id="CHEBI:167181"/>
        <dbReference type="EC" id="4.2.99.18"/>
    </reaction>
</comment>
<reference evidence="23" key="1">
    <citation type="journal article" date="2021" name="PeerJ">
        <title>Extensive microbial diversity within the chicken gut microbiome revealed by metagenomics and culture.</title>
        <authorList>
            <person name="Gilroy R."/>
            <person name="Ravi A."/>
            <person name="Getino M."/>
            <person name="Pursley I."/>
            <person name="Horton D.L."/>
            <person name="Alikhan N.F."/>
            <person name="Baker D."/>
            <person name="Gharbi K."/>
            <person name="Hall N."/>
            <person name="Watson M."/>
            <person name="Adriaenssens E.M."/>
            <person name="Foster-Nyarko E."/>
            <person name="Jarju S."/>
            <person name="Secka A."/>
            <person name="Antonio M."/>
            <person name="Oren A."/>
            <person name="Chaudhuri R.R."/>
            <person name="La Ragione R."/>
            <person name="Hildebrand F."/>
            <person name="Pallen M.J."/>
        </authorList>
    </citation>
    <scope>NUCLEOTIDE SEQUENCE</scope>
    <source>
        <strain evidence="23">ChiHecec2B26-446</strain>
    </source>
</reference>
<dbReference type="SUPFAM" id="SSF57716">
    <property type="entry name" value="Glucocorticoid receptor-like (DNA-binding domain)"/>
    <property type="match status" value="1"/>
</dbReference>
<comment type="catalytic activity">
    <reaction evidence="1">
        <text>Hydrolysis of DNA containing ring-opened 7-methylguanine residues, releasing 2,6-diamino-4-hydroxy-5-(N-methyl)formamidopyrimidine.</text>
        <dbReference type="EC" id="3.2.2.23"/>
    </reaction>
</comment>
<evidence type="ECO:0000256" key="10">
    <source>
        <dbReference type="ARBA" id="ARBA00022771"/>
    </source>
</evidence>
<evidence type="ECO:0000256" key="8">
    <source>
        <dbReference type="ARBA" id="ARBA00022723"/>
    </source>
</evidence>
<keyword evidence="15 23" id="KW-0456">Lyase</keyword>
<dbReference type="PROSITE" id="PS51068">
    <property type="entry name" value="FPG_CAT"/>
    <property type="match status" value="1"/>
</dbReference>
<accession>A0A9D1PW92</accession>
<evidence type="ECO:0000256" key="5">
    <source>
        <dbReference type="ARBA" id="ARBA00012024"/>
    </source>
</evidence>
<gene>
    <name evidence="23" type="primary">mutM</name>
    <name evidence="23" type="ORF">H9894_06085</name>
</gene>
<evidence type="ECO:0000256" key="14">
    <source>
        <dbReference type="ARBA" id="ARBA00023204"/>
    </source>
</evidence>
<organism evidence="23 24">
    <name type="scientific">Candidatus Desulfovibrio intestinipullorum</name>
    <dbReference type="NCBI Taxonomy" id="2838536"/>
    <lineage>
        <taxon>Bacteria</taxon>
        <taxon>Pseudomonadati</taxon>
        <taxon>Thermodesulfobacteriota</taxon>
        <taxon>Desulfovibrionia</taxon>
        <taxon>Desulfovibrionales</taxon>
        <taxon>Desulfovibrionaceae</taxon>
        <taxon>Desulfovibrio</taxon>
    </lineage>
</organism>
<dbReference type="AlphaFoldDB" id="A0A9D1PW92"/>